<comment type="similarity">
    <text evidence="1">Belongs to the ABC transporter superfamily.</text>
</comment>
<dbReference type="Proteomes" id="UP000285278">
    <property type="component" value="Unassembled WGS sequence"/>
</dbReference>
<evidence type="ECO:0000256" key="4">
    <source>
        <dbReference type="ARBA" id="ARBA00022840"/>
    </source>
</evidence>
<organism evidence="6 7">
    <name type="scientific">Corynebacterium falsenii</name>
    <dbReference type="NCBI Taxonomy" id="108486"/>
    <lineage>
        <taxon>Bacteria</taxon>
        <taxon>Bacillati</taxon>
        <taxon>Actinomycetota</taxon>
        <taxon>Actinomycetes</taxon>
        <taxon>Mycobacteriales</taxon>
        <taxon>Corynebacteriaceae</taxon>
        <taxon>Corynebacterium</taxon>
    </lineage>
</organism>
<proteinExistence type="inferred from homology"/>
<evidence type="ECO:0000256" key="1">
    <source>
        <dbReference type="ARBA" id="ARBA00005417"/>
    </source>
</evidence>
<protein>
    <submittedName>
        <fullName evidence="6">ATP-binding cassette domain-containing protein</fullName>
    </submittedName>
</protein>
<dbReference type="EMBL" id="QXJK01000001">
    <property type="protein sequence ID" value="RIX36757.1"/>
    <property type="molecule type" value="Genomic_DNA"/>
</dbReference>
<dbReference type="OrthoDB" id="9804819at2"/>
<evidence type="ECO:0000259" key="5">
    <source>
        <dbReference type="PROSITE" id="PS50893"/>
    </source>
</evidence>
<dbReference type="PANTHER" id="PTHR43335">
    <property type="entry name" value="ABC TRANSPORTER, ATP-BINDING PROTEIN"/>
    <property type="match status" value="1"/>
</dbReference>
<dbReference type="PROSITE" id="PS00211">
    <property type="entry name" value="ABC_TRANSPORTER_1"/>
    <property type="match status" value="1"/>
</dbReference>
<sequence length="308" mass="33007">MITVENLSKRYGDTQAFDDLTFSVPDGQVTGFLGPNGSGKSSTMRCILGLDNPSQGTVSFDGKDLDSYGSERPHVVGGLMEPTWYIPNHTAATHINSIAAAAGISLDRAEECLAMVGLETVAKKKIKGFSLGMKQRLGLAIALLGDPKHLILDEPVNGLDPEGVHWMRQLIRSNAEQGRAVLVSSHLLNEMELTADRLVLIGRGKLIGEHSMDEFLNSGSATVRVRVADPAPFFDAAAANSAFTIDAKPNGIMDITADMAGDDLARAIGELARDTNAVVLELSQQRQGLEQRFLDTTNAAVDYRMGGK</sequence>
<dbReference type="InterPro" id="IPR003439">
    <property type="entry name" value="ABC_transporter-like_ATP-bd"/>
</dbReference>
<name>A0A418Q9R5_9CORY</name>
<keyword evidence="3" id="KW-0547">Nucleotide-binding</keyword>
<evidence type="ECO:0000256" key="3">
    <source>
        <dbReference type="ARBA" id="ARBA00022741"/>
    </source>
</evidence>
<keyword evidence="7" id="KW-1185">Reference proteome</keyword>
<evidence type="ECO:0000313" key="6">
    <source>
        <dbReference type="EMBL" id="RIX36757.1"/>
    </source>
</evidence>
<dbReference type="Gene3D" id="3.40.50.300">
    <property type="entry name" value="P-loop containing nucleotide triphosphate hydrolases"/>
    <property type="match status" value="1"/>
</dbReference>
<accession>A0A418Q9R5</accession>
<dbReference type="SMART" id="SM00382">
    <property type="entry name" value="AAA"/>
    <property type="match status" value="1"/>
</dbReference>
<dbReference type="GO" id="GO:0016887">
    <property type="term" value="F:ATP hydrolysis activity"/>
    <property type="evidence" value="ECO:0007669"/>
    <property type="project" value="InterPro"/>
</dbReference>
<dbReference type="SUPFAM" id="SSF52540">
    <property type="entry name" value="P-loop containing nucleoside triphosphate hydrolases"/>
    <property type="match status" value="1"/>
</dbReference>
<dbReference type="InterPro" id="IPR027417">
    <property type="entry name" value="P-loop_NTPase"/>
</dbReference>
<evidence type="ECO:0000313" key="7">
    <source>
        <dbReference type="Proteomes" id="UP000285278"/>
    </source>
</evidence>
<dbReference type="Pfam" id="PF00005">
    <property type="entry name" value="ABC_tran"/>
    <property type="match status" value="1"/>
</dbReference>
<dbReference type="GO" id="GO:0005524">
    <property type="term" value="F:ATP binding"/>
    <property type="evidence" value="ECO:0007669"/>
    <property type="project" value="UniProtKB-KW"/>
</dbReference>
<evidence type="ECO:0000256" key="2">
    <source>
        <dbReference type="ARBA" id="ARBA00022448"/>
    </source>
</evidence>
<dbReference type="RefSeq" id="WP_119664103.1">
    <property type="nucleotide sequence ID" value="NZ_JAQPSN010000001.1"/>
</dbReference>
<dbReference type="AlphaFoldDB" id="A0A418Q9R5"/>
<dbReference type="STRING" id="1451189.CFAL_09045"/>
<dbReference type="InterPro" id="IPR017871">
    <property type="entry name" value="ABC_transporter-like_CS"/>
</dbReference>
<comment type="caution">
    <text evidence="6">The sequence shown here is derived from an EMBL/GenBank/DDBJ whole genome shotgun (WGS) entry which is preliminary data.</text>
</comment>
<keyword evidence="2" id="KW-0813">Transport</keyword>
<keyword evidence="4 6" id="KW-0067">ATP-binding</keyword>
<dbReference type="PROSITE" id="PS50893">
    <property type="entry name" value="ABC_TRANSPORTER_2"/>
    <property type="match status" value="1"/>
</dbReference>
<dbReference type="PANTHER" id="PTHR43335:SF4">
    <property type="entry name" value="ABC TRANSPORTER, ATP-BINDING PROTEIN"/>
    <property type="match status" value="1"/>
</dbReference>
<feature type="domain" description="ABC transporter" evidence="5">
    <location>
        <begin position="2"/>
        <end position="228"/>
    </location>
</feature>
<reference evidence="6 7" key="1">
    <citation type="submission" date="2018-09" db="EMBL/GenBank/DDBJ databases">
        <title>Optimization and identification of Corynebacterium falsenii FN1-14 from fish paste.</title>
        <authorList>
            <person name="Daroonpunt R."/>
            <person name="Tanasupawat S."/>
        </authorList>
    </citation>
    <scope>NUCLEOTIDE SEQUENCE [LARGE SCALE GENOMIC DNA]</scope>
    <source>
        <strain evidence="6 7">FN1-14</strain>
    </source>
</reference>
<dbReference type="InterPro" id="IPR003593">
    <property type="entry name" value="AAA+_ATPase"/>
</dbReference>
<gene>
    <name evidence="6" type="ORF">D3M95_00685</name>
</gene>